<protein>
    <submittedName>
        <fullName evidence="2">Uncharacterized protein</fullName>
    </submittedName>
</protein>
<name>A0A1G9DU32_9RHOB</name>
<feature type="compositionally biased region" description="Polar residues" evidence="1">
    <location>
        <begin position="33"/>
        <end position="51"/>
    </location>
</feature>
<dbReference type="Proteomes" id="UP000199382">
    <property type="component" value="Unassembled WGS sequence"/>
</dbReference>
<evidence type="ECO:0000313" key="3">
    <source>
        <dbReference type="Proteomes" id="UP000199382"/>
    </source>
</evidence>
<evidence type="ECO:0000313" key="2">
    <source>
        <dbReference type="EMBL" id="SDK67356.1"/>
    </source>
</evidence>
<dbReference type="RefSeq" id="WP_170844646.1">
    <property type="nucleotide sequence ID" value="NZ_FNEK01000049.1"/>
</dbReference>
<feature type="region of interest" description="Disordered" evidence="1">
    <location>
        <begin position="14"/>
        <end position="51"/>
    </location>
</feature>
<evidence type="ECO:0000256" key="1">
    <source>
        <dbReference type="SAM" id="MobiDB-lite"/>
    </source>
</evidence>
<dbReference type="AlphaFoldDB" id="A0A1G9DU32"/>
<keyword evidence="3" id="KW-1185">Reference proteome</keyword>
<reference evidence="2 3" key="1">
    <citation type="submission" date="2016-10" db="EMBL/GenBank/DDBJ databases">
        <authorList>
            <person name="de Groot N.N."/>
        </authorList>
    </citation>
    <scope>NUCLEOTIDE SEQUENCE [LARGE SCALE GENOMIC DNA]</scope>
    <source>
        <strain evidence="2 3">DSM 25294</strain>
    </source>
</reference>
<sequence>MAKTDQSAKINIEAAKKAWKTPVLNVSKATPAASKTNTNEGGNSKHNASLS</sequence>
<gene>
    <name evidence="2" type="ORF">SAMN04488026_104916</name>
</gene>
<dbReference type="EMBL" id="FNEK01000049">
    <property type="protein sequence ID" value="SDK67356.1"/>
    <property type="molecule type" value="Genomic_DNA"/>
</dbReference>
<accession>A0A1G9DU32</accession>
<proteinExistence type="predicted"/>
<organism evidence="2 3">
    <name type="scientific">Aliiruegeria lutimaris</name>
    <dbReference type="NCBI Taxonomy" id="571298"/>
    <lineage>
        <taxon>Bacteria</taxon>
        <taxon>Pseudomonadati</taxon>
        <taxon>Pseudomonadota</taxon>
        <taxon>Alphaproteobacteria</taxon>
        <taxon>Rhodobacterales</taxon>
        <taxon>Roseobacteraceae</taxon>
        <taxon>Aliiruegeria</taxon>
    </lineage>
</organism>